<comment type="caution">
    <text evidence="2">The sequence shown here is derived from an EMBL/GenBank/DDBJ whole genome shotgun (WGS) entry which is preliminary data.</text>
</comment>
<keyword evidence="1" id="KW-0472">Membrane</keyword>
<organism evidence="2 3">
    <name type="scientific">Sphingobacterium siyangense</name>
    <dbReference type="NCBI Taxonomy" id="459529"/>
    <lineage>
        <taxon>Bacteria</taxon>
        <taxon>Pseudomonadati</taxon>
        <taxon>Bacteroidota</taxon>
        <taxon>Sphingobacteriia</taxon>
        <taxon>Sphingobacteriales</taxon>
        <taxon>Sphingobacteriaceae</taxon>
        <taxon>Sphingobacterium</taxon>
    </lineage>
</organism>
<dbReference type="AlphaFoldDB" id="A0A420FD60"/>
<feature type="transmembrane region" description="Helical" evidence="1">
    <location>
        <begin position="92"/>
        <end position="120"/>
    </location>
</feature>
<proteinExistence type="predicted"/>
<accession>A0A420FD60</accession>
<keyword evidence="3" id="KW-1185">Reference proteome</keyword>
<keyword evidence="1" id="KW-1133">Transmembrane helix</keyword>
<evidence type="ECO:0000313" key="2">
    <source>
        <dbReference type="EMBL" id="RKF30815.1"/>
    </source>
</evidence>
<reference evidence="2 3" key="1">
    <citation type="submission" date="2016-07" db="EMBL/GenBank/DDBJ databases">
        <title>Genome analysis of Sphingobacterium siyangense T12B17.</title>
        <authorList>
            <person name="Xu D."/>
            <person name="Su Y."/>
            <person name="Zheng S."/>
        </authorList>
    </citation>
    <scope>NUCLEOTIDE SEQUENCE [LARGE SCALE GENOMIC DNA]</scope>
    <source>
        <strain evidence="2 3">T12B17</strain>
    </source>
</reference>
<sequence length="182" mass="19770">MVYIKNVSKTENFSEIRAPNNLCFMEDGIQNSSFQEPADIKLSPAGLSFLASAAKWANFLAIVCFIFIGISAITMVSLIFGASALSLGADEYVTAGALSTFGVLYLLFLAFFCLPIYFLYNFGSKAKKAIENRDSIQLELCLDALKKHYKFIGIIVIITIAFNFMGLVVGVVLGISDAFAGV</sequence>
<evidence type="ECO:0000313" key="3">
    <source>
        <dbReference type="Proteomes" id="UP000286402"/>
    </source>
</evidence>
<name>A0A420FD60_9SPHI</name>
<feature type="transmembrane region" description="Helical" evidence="1">
    <location>
        <begin position="56"/>
        <end position="80"/>
    </location>
</feature>
<protein>
    <submittedName>
        <fullName evidence="2">Uncharacterized protein</fullName>
    </submittedName>
</protein>
<gene>
    <name evidence="2" type="ORF">BCY89_17905</name>
</gene>
<dbReference type="EMBL" id="MCAQ01000029">
    <property type="protein sequence ID" value="RKF30815.1"/>
    <property type="molecule type" value="Genomic_DNA"/>
</dbReference>
<feature type="transmembrane region" description="Helical" evidence="1">
    <location>
        <begin position="151"/>
        <end position="175"/>
    </location>
</feature>
<evidence type="ECO:0000256" key="1">
    <source>
        <dbReference type="SAM" id="Phobius"/>
    </source>
</evidence>
<keyword evidence="1" id="KW-0812">Transmembrane</keyword>
<dbReference type="Proteomes" id="UP000286402">
    <property type="component" value="Unassembled WGS sequence"/>
</dbReference>